<accession>A0ABQ1IXG5</accession>
<protein>
    <submittedName>
        <fullName evidence="1">Uncharacterized protein</fullName>
    </submittedName>
</protein>
<gene>
    <name evidence="1" type="ORF">GCM10011502_29260</name>
</gene>
<reference evidence="2" key="1">
    <citation type="journal article" date="2019" name="Int. J. Syst. Evol. Microbiol.">
        <title>The Global Catalogue of Microorganisms (GCM) 10K type strain sequencing project: providing services to taxonomists for standard genome sequencing and annotation.</title>
        <authorList>
            <consortium name="The Broad Institute Genomics Platform"/>
            <consortium name="The Broad Institute Genome Sequencing Center for Infectious Disease"/>
            <person name="Wu L."/>
            <person name="Ma J."/>
        </authorList>
    </citation>
    <scope>NUCLEOTIDE SEQUENCE [LARGE SCALE GENOMIC DNA]</scope>
    <source>
        <strain evidence="2">CGMCC 1.15923</strain>
    </source>
</reference>
<comment type="caution">
    <text evidence="1">The sequence shown here is derived from an EMBL/GenBank/DDBJ whole genome shotgun (WGS) entry which is preliminary data.</text>
</comment>
<dbReference type="EMBL" id="BMKE01000041">
    <property type="protein sequence ID" value="GGB54347.1"/>
    <property type="molecule type" value="Genomic_DNA"/>
</dbReference>
<evidence type="ECO:0000313" key="2">
    <source>
        <dbReference type="Proteomes" id="UP000646152"/>
    </source>
</evidence>
<sequence length="166" mass="17971">MAKVTGILLQGINYHWDGKGILVDDGIGVPWPLDGSLLEQIELFDGEGEPVAIFSIDFLAQHWSLVGESQPESIILLDDNGYQLPLYQQVEDKAESQPLVNLSSPPTELMLLAQAAPQEIATLADILNDADRLLDDSAATATGTASFNSESIDDVLGWLAVYSHHD</sequence>
<name>A0ABQ1IXG5_9GAMM</name>
<proteinExistence type="predicted"/>
<dbReference type="RefSeq" id="WP_188630888.1">
    <property type="nucleotide sequence ID" value="NZ_BMKE01000041.1"/>
</dbReference>
<organism evidence="1 2">
    <name type="scientific">Oceanisphaera marina</name>
    <dbReference type="NCBI Taxonomy" id="2017550"/>
    <lineage>
        <taxon>Bacteria</taxon>
        <taxon>Pseudomonadati</taxon>
        <taxon>Pseudomonadota</taxon>
        <taxon>Gammaproteobacteria</taxon>
        <taxon>Aeromonadales</taxon>
        <taxon>Aeromonadaceae</taxon>
        <taxon>Oceanisphaera</taxon>
    </lineage>
</organism>
<evidence type="ECO:0000313" key="1">
    <source>
        <dbReference type="EMBL" id="GGB54347.1"/>
    </source>
</evidence>
<keyword evidence="2" id="KW-1185">Reference proteome</keyword>
<dbReference type="Proteomes" id="UP000646152">
    <property type="component" value="Unassembled WGS sequence"/>
</dbReference>